<dbReference type="eggNOG" id="COG2207">
    <property type="taxonomic scope" value="Bacteria"/>
</dbReference>
<dbReference type="InterPro" id="IPR037923">
    <property type="entry name" value="HTH-like"/>
</dbReference>
<reference evidence="5 6" key="1">
    <citation type="submission" date="2013-06" db="EMBL/GenBank/DDBJ databases">
        <authorList>
            <person name="Weinstock G."/>
            <person name="Sodergren E."/>
            <person name="Clifton S."/>
            <person name="Fulton L."/>
            <person name="Fulton B."/>
            <person name="Courtney L."/>
            <person name="Fronick C."/>
            <person name="Harrison M."/>
            <person name="Strong C."/>
            <person name="Farmer C."/>
            <person name="Delahaunty K."/>
            <person name="Markovic C."/>
            <person name="Hall O."/>
            <person name="Minx P."/>
            <person name="Tomlinson C."/>
            <person name="Mitreva M."/>
            <person name="Nelson J."/>
            <person name="Hou S."/>
            <person name="Wollam A."/>
            <person name="Pepin K.H."/>
            <person name="Johnson M."/>
            <person name="Bhonagiri V."/>
            <person name="Nash W.E."/>
            <person name="Warren W."/>
            <person name="Chinwalla A."/>
            <person name="Mardis E.R."/>
            <person name="Wilson R.K."/>
        </authorList>
    </citation>
    <scope>NUCLEOTIDE SEQUENCE [LARGE SCALE GENOMIC DNA]</scope>
    <source>
        <strain evidence="5 6">ATCC 51271</strain>
    </source>
</reference>
<dbReference type="STRING" id="592026.GCWU0000282_000804"/>
<evidence type="ECO:0000313" key="5">
    <source>
        <dbReference type="EMBL" id="ESL03640.1"/>
    </source>
</evidence>
<dbReference type="Pfam" id="PF12833">
    <property type="entry name" value="HTH_18"/>
    <property type="match status" value="1"/>
</dbReference>
<proteinExistence type="predicted"/>
<dbReference type="Pfam" id="PF07883">
    <property type="entry name" value="Cupin_2"/>
    <property type="match status" value="1"/>
</dbReference>
<name>V2Z9P9_9FIRM</name>
<comment type="caution">
    <text evidence="5">The sequence shown here is derived from an EMBL/GenBank/DDBJ whole genome shotgun (WGS) entry which is preliminary data.</text>
</comment>
<evidence type="ECO:0000313" key="6">
    <source>
        <dbReference type="Proteomes" id="UP000018227"/>
    </source>
</evidence>
<dbReference type="HOGENOM" id="CLU_000445_88_3_9"/>
<dbReference type="GO" id="GO:0043565">
    <property type="term" value="F:sequence-specific DNA binding"/>
    <property type="evidence" value="ECO:0007669"/>
    <property type="project" value="InterPro"/>
</dbReference>
<sequence length="314" mass="36751">MSKKKNSVIELRYYEKPIKEPVLALLGENWIREYGKDTDGKMIENMHFHNLMEIGYCVSGEGEMILDGESKVYKEGNFTVIPINFPHNTIGKRGTLGHWEYIFCDPEYILKRAFPNNEPFVENTLKRLNSHVYFCHKDKQPELAGLIRSIMNEMRNKKAYYCEKIIMLCNSLFFEAARMSEVDYEVEFEYKDMGVISAAITYIDKNYAEQLRIRDVAESCNMSETNFRRLFSAYMGHAPLEYFNLIRISKACELIKSTMLSMEDIAMKVGYLQMSTFNRNFKKIMGESPYKWKRNPANFESKLLNANVSTKKGW</sequence>
<dbReference type="InterPro" id="IPR013096">
    <property type="entry name" value="Cupin_2"/>
</dbReference>
<gene>
    <name evidence="5" type="ORF">GCWU0000282_000804</name>
</gene>
<dbReference type="AlphaFoldDB" id="V2Z9P9"/>
<dbReference type="InterPro" id="IPR009057">
    <property type="entry name" value="Homeodomain-like_sf"/>
</dbReference>
<dbReference type="PROSITE" id="PS00041">
    <property type="entry name" value="HTH_ARAC_FAMILY_1"/>
    <property type="match status" value="1"/>
</dbReference>
<dbReference type="RefSeq" id="WP_023353689.1">
    <property type="nucleotide sequence ID" value="NZ_KI535367.1"/>
</dbReference>
<evidence type="ECO:0000256" key="1">
    <source>
        <dbReference type="ARBA" id="ARBA00023015"/>
    </source>
</evidence>
<dbReference type="Gene3D" id="1.10.10.60">
    <property type="entry name" value="Homeodomain-like"/>
    <property type="match status" value="2"/>
</dbReference>
<accession>V2Z9P9</accession>
<dbReference type="Gene3D" id="2.60.120.10">
    <property type="entry name" value="Jelly Rolls"/>
    <property type="match status" value="1"/>
</dbReference>
<organism evidence="5 6">
    <name type="scientific">Catonella morbi ATCC 51271</name>
    <dbReference type="NCBI Taxonomy" id="592026"/>
    <lineage>
        <taxon>Bacteria</taxon>
        <taxon>Bacillati</taxon>
        <taxon>Bacillota</taxon>
        <taxon>Clostridia</taxon>
        <taxon>Lachnospirales</taxon>
        <taxon>Lachnospiraceae</taxon>
        <taxon>Catonella</taxon>
    </lineage>
</organism>
<dbReference type="InterPro" id="IPR014710">
    <property type="entry name" value="RmlC-like_jellyroll"/>
</dbReference>
<keyword evidence="1" id="KW-0805">Transcription regulation</keyword>
<dbReference type="SMART" id="SM00342">
    <property type="entry name" value="HTH_ARAC"/>
    <property type="match status" value="1"/>
</dbReference>
<dbReference type="GO" id="GO:0003700">
    <property type="term" value="F:DNA-binding transcription factor activity"/>
    <property type="evidence" value="ECO:0007669"/>
    <property type="project" value="InterPro"/>
</dbReference>
<keyword evidence="3" id="KW-0804">Transcription</keyword>
<keyword evidence="2" id="KW-0238">DNA-binding</keyword>
<dbReference type="PANTHER" id="PTHR43280">
    <property type="entry name" value="ARAC-FAMILY TRANSCRIPTIONAL REGULATOR"/>
    <property type="match status" value="1"/>
</dbReference>
<evidence type="ECO:0000259" key="4">
    <source>
        <dbReference type="PROSITE" id="PS01124"/>
    </source>
</evidence>
<keyword evidence="6" id="KW-1185">Reference proteome</keyword>
<dbReference type="InterPro" id="IPR018060">
    <property type="entry name" value="HTH_AraC"/>
</dbReference>
<protein>
    <submittedName>
        <fullName evidence="5">Transcriptional regulator, AraC family</fullName>
    </submittedName>
</protein>
<dbReference type="SUPFAM" id="SSF51215">
    <property type="entry name" value="Regulatory protein AraC"/>
    <property type="match status" value="1"/>
</dbReference>
<evidence type="ECO:0000256" key="3">
    <source>
        <dbReference type="ARBA" id="ARBA00023163"/>
    </source>
</evidence>
<dbReference type="OrthoDB" id="337756at2"/>
<dbReference type="Proteomes" id="UP000018227">
    <property type="component" value="Unassembled WGS sequence"/>
</dbReference>
<evidence type="ECO:0000256" key="2">
    <source>
        <dbReference type="ARBA" id="ARBA00023125"/>
    </source>
</evidence>
<feature type="domain" description="HTH araC/xylS-type" evidence="4">
    <location>
        <begin position="197"/>
        <end position="295"/>
    </location>
</feature>
<dbReference type="PANTHER" id="PTHR43280:SF2">
    <property type="entry name" value="HTH-TYPE TRANSCRIPTIONAL REGULATOR EXSA"/>
    <property type="match status" value="1"/>
</dbReference>
<dbReference type="SUPFAM" id="SSF46689">
    <property type="entry name" value="Homeodomain-like"/>
    <property type="match status" value="2"/>
</dbReference>
<dbReference type="EMBL" id="ACIL03000007">
    <property type="protein sequence ID" value="ESL03640.1"/>
    <property type="molecule type" value="Genomic_DNA"/>
</dbReference>
<dbReference type="InterPro" id="IPR018062">
    <property type="entry name" value="HTH_AraC-typ_CS"/>
</dbReference>
<dbReference type="PROSITE" id="PS01124">
    <property type="entry name" value="HTH_ARAC_FAMILY_2"/>
    <property type="match status" value="1"/>
</dbReference>